<dbReference type="EMBL" id="JBBHLL010000019">
    <property type="protein sequence ID" value="KAK7829995.1"/>
    <property type="molecule type" value="Genomic_DNA"/>
</dbReference>
<keyword evidence="3" id="KW-1185">Reference proteome</keyword>
<comment type="caution">
    <text evidence="2">The sequence shown here is derived from an EMBL/GenBank/DDBJ whole genome shotgun (WGS) entry which is preliminary data.</text>
</comment>
<organism evidence="2 3">
    <name type="scientific">Myodes glareolus</name>
    <name type="common">Bank vole</name>
    <name type="synonym">Clethrionomys glareolus</name>
    <dbReference type="NCBI Taxonomy" id="447135"/>
    <lineage>
        <taxon>Eukaryota</taxon>
        <taxon>Metazoa</taxon>
        <taxon>Chordata</taxon>
        <taxon>Craniata</taxon>
        <taxon>Vertebrata</taxon>
        <taxon>Euteleostomi</taxon>
        <taxon>Mammalia</taxon>
        <taxon>Eutheria</taxon>
        <taxon>Euarchontoglires</taxon>
        <taxon>Glires</taxon>
        <taxon>Rodentia</taxon>
        <taxon>Myomorpha</taxon>
        <taxon>Muroidea</taxon>
        <taxon>Cricetidae</taxon>
        <taxon>Arvicolinae</taxon>
        <taxon>Myodes</taxon>
    </lineage>
</organism>
<evidence type="ECO:0000313" key="2">
    <source>
        <dbReference type="EMBL" id="KAK7829995.1"/>
    </source>
</evidence>
<accession>A0AAW0JTD4</accession>
<name>A0AAW0JTD4_MYOGA</name>
<protein>
    <submittedName>
        <fullName evidence="2">Uncharacterized protein</fullName>
    </submittedName>
</protein>
<gene>
    <name evidence="2" type="ORF">U0070_003450</name>
</gene>
<dbReference type="Proteomes" id="UP001488838">
    <property type="component" value="Unassembled WGS sequence"/>
</dbReference>
<evidence type="ECO:0000256" key="1">
    <source>
        <dbReference type="SAM" id="MobiDB-lite"/>
    </source>
</evidence>
<evidence type="ECO:0000313" key="3">
    <source>
        <dbReference type="Proteomes" id="UP001488838"/>
    </source>
</evidence>
<reference evidence="2 3" key="1">
    <citation type="journal article" date="2023" name="bioRxiv">
        <title>Conserved and derived expression patterns and positive selection on dental genes reveal complex evolutionary context of ever-growing rodent molars.</title>
        <authorList>
            <person name="Calamari Z.T."/>
            <person name="Song A."/>
            <person name="Cohen E."/>
            <person name="Akter M."/>
            <person name="Roy R.D."/>
            <person name="Hallikas O."/>
            <person name="Christensen M.M."/>
            <person name="Li P."/>
            <person name="Marangoni P."/>
            <person name="Jernvall J."/>
            <person name="Klein O.D."/>
        </authorList>
    </citation>
    <scope>NUCLEOTIDE SEQUENCE [LARGE SCALE GENOMIC DNA]</scope>
    <source>
        <strain evidence="2">V071</strain>
    </source>
</reference>
<feature type="region of interest" description="Disordered" evidence="1">
    <location>
        <begin position="98"/>
        <end position="120"/>
    </location>
</feature>
<sequence length="120" mass="13710">MEGNRQYCAKLSKSIMSVLIAINQIQKNLRKFYKSKDFWTYKSPWTCYPSRLEPCATGSPSTKKLRPRNSRGRKGIVCCAGVWSRPVVVTAIKHQTDWKNNKQNKDVTTSKSGQEKLGKI</sequence>
<proteinExistence type="predicted"/>
<dbReference type="AlphaFoldDB" id="A0AAW0JTD4"/>